<dbReference type="AlphaFoldDB" id="A0A5N6Z4A6"/>
<evidence type="ECO:0000256" key="1">
    <source>
        <dbReference type="SAM" id="MobiDB-lite"/>
    </source>
</evidence>
<sequence length="64" mass="7232">MSSSISSCEFPTTFVLVLFRSWVLFVHVMHRSNMLNVNSKQTKHSEASNTPQISLETFVTTPNS</sequence>
<evidence type="ECO:0000256" key="2">
    <source>
        <dbReference type="SAM" id="Phobius"/>
    </source>
</evidence>
<organism evidence="3 4">
    <name type="scientific">Aspergillus coremiiformis</name>
    <dbReference type="NCBI Taxonomy" id="138285"/>
    <lineage>
        <taxon>Eukaryota</taxon>
        <taxon>Fungi</taxon>
        <taxon>Dikarya</taxon>
        <taxon>Ascomycota</taxon>
        <taxon>Pezizomycotina</taxon>
        <taxon>Eurotiomycetes</taxon>
        <taxon>Eurotiomycetidae</taxon>
        <taxon>Eurotiales</taxon>
        <taxon>Aspergillaceae</taxon>
        <taxon>Aspergillus</taxon>
        <taxon>Aspergillus subgen. Circumdati</taxon>
    </lineage>
</organism>
<feature type="transmembrane region" description="Helical" evidence="2">
    <location>
        <begin position="12"/>
        <end position="30"/>
    </location>
</feature>
<keyword evidence="4" id="KW-1185">Reference proteome</keyword>
<reference evidence="4" key="1">
    <citation type="submission" date="2019-04" db="EMBL/GenBank/DDBJ databases">
        <title>Friends and foes A comparative genomics studyof 23 Aspergillus species from section Flavi.</title>
        <authorList>
            <consortium name="DOE Joint Genome Institute"/>
            <person name="Kjaerbolling I."/>
            <person name="Vesth T."/>
            <person name="Frisvad J.C."/>
            <person name="Nybo J.L."/>
            <person name="Theobald S."/>
            <person name="Kildgaard S."/>
            <person name="Isbrandt T."/>
            <person name="Kuo A."/>
            <person name="Sato A."/>
            <person name="Lyhne E.K."/>
            <person name="Kogle M.E."/>
            <person name="Wiebenga A."/>
            <person name="Kun R.S."/>
            <person name="Lubbers R.J."/>
            <person name="Makela M.R."/>
            <person name="Barry K."/>
            <person name="Chovatia M."/>
            <person name="Clum A."/>
            <person name="Daum C."/>
            <person name="Haridas S."/>
            <person name="He G."/>
            <person name="LaButti K."/>
            <person name="Lipzen A."/>
            <person name="Mondo S."/>
            <person name="Riley R."/>
            <person name="Salamov A."/>
            <person name="Simmons B.A."/>
            <person name="Magnuson J.K."/>
            <person name="Henrissat B."/>
            <person name="Mortensen U.H."/>
            <person name="Larsen T.O."/>
            <person name="Devries R.P."/>
            <person name="Grigoriev I.V."/>
            <person name="Machida M."/>
            <person name="Baker S.E."/>
            <person name="Andersen M.R."/>
        </authorList>
    </citation>
    <scope>NUCLEOTIDE SEQUENCE [LARGE SCALE GENOMIC DNA]</scope>
    <source>
        <strain evidence="4">CBS 553.77</strain>
    </source>
</reference>
<feature type="non-terminal residue" evidence="3">
    <location>
        <position position="1"/>
    </location>
</feature>
<keyword evidence="2" id="KW-0472">Membrane</keyword>
<evidence type="ECO:0000313" key="4">
    <source>
        <dbReference type="Proteomes" id="UP000327118"/>
    </source>
</evidence>
<feature type="compositionally biased region" description="Polar residues" evidence="1">
    <location>
        <begin position="47"/>
        <end position="64"/>
    </location>
</feature>
<evidence type="ECO:0000313" key="3">
    <source>
        <dbReference type="EMBL" id="KAE8351776.1"/>
    </source>
</evidence>
<keyword evidence="2" id="KW-0812">Transmembrane</keyword>
<feature type="region of interest" description="Disordered" evidence="1">
    <location>
        <begin position="39"/>
        <end position="64"/>
    </location>
</feature>
<dbReference type="EMBL" id="ML739155">
    <property type="protein sequence ID" value="KAE8351776.1"/>
    <property type="molecule type" value="Genomic_DNA"/>
</dbReference>
<keyword evidence="2" id="KW-1133">Transmembrane helix</keyword>
<protein>
    <submittedName>
        <fullName evidence="3">Uncharacterized protein</fullName>
    </submittedName>
</protein>
<name>A0A5N6Z4A6_9EURO</name>
<proteinExistence type="predicted"/>
<accession>A0A5N6Z4A6</accession>
<gene>
    <name evidence="3" type="ORF">BDV28DRAFT_136395</name>
</gene>
<dbReference type="Proteomes" id="UP000327118">
    <property type="component" value="Unassembled WGS sequence"/>
</dbReference>